<dbReference type="KEGG" id="cagg:HYG79_00615"/>
<dbReference type="GO" id="GO:0016829">
    <property type="term" value="F:lyase activity"/>
    <property type="evidence" value="ECO:0007669"/>
    <property type="project" value="UniProtKB-KW"/>
</dbReference>
<keyword evidence="1" id="KW-0456">Lyase</keyword>
<dbReference type="AlphaFoldDB" id="A0A7H9AKA8"/>
<name>A0A7H9AKA8_9FLAO</name>
<gene>
    <name evidence="1" type="ORF">HYG79_00615</name>
</gene>
<proteinExistence type="predicted"/>
<protein>
    <submittedName>
        <fullName evidence="1">Adenylosuccinate lyase</fullName>
    </submittedName>
</protein>
<reference evidence="1 2" key="1">
    <citation type="journal article" date="2006" name="Int. J. Syst. Evol. Microbiol.">
        <title>Costertonia aggregata gen. nov., sp. nov., a mesophilic marine bacterium of the family Flavobacteriaceae, isolated from a mature biofilm.</title>
        <authorList>
            <person name="Kwon K.K."/>
            <person name="Lee Y.K."/>
            <person name="Lee H.K."/>
        </authorList>
    </citation>
    <scope>NUCLEOTIDE SEQUENCE [LARGE SCALE GENOMIC DNA]</scope>
    <source>
        <strain evidence="1 2">KCCM 42265</strain>
    </source>
</reference>
<dbReference type="RefSeq" id="WP_179240247.1">
    <property type="nucleotide sequence ID" value="NZ_CP058595.1"/>
</dbReference>
<keyword evidence="2" id="KW-1185">Reference proteome</keyword>
<evidence type="ECO:0000313" key="2">
    <source>
        <dbReference type="Proteomes" id="UP000509302"/>
    </source>
</evidence>
<sequence length="186" mass="21684">MTKEELFRTLNYVDATREKRLNMSKRVLEQPQLLKPLIQIAFEEDNPISCKAAWVLEFVTKQKLSLIFPHLDFFMNNINKLHLESSVRPVAKICEELVLNHFSKNKITAQEELTIKHLEKITAACFDWLIGNFKVAPKAYAMTTLLKLGEVFDWIHPELRLILEQNYHTGSAAYKARARMVLKKLE</sequence>
<dbReference type="EMBL" id="CP058595">
    <property type="protein sequence ID" value="QLG43910.1"/>
    <property type="molecule type" value="Genomic_DNA"/>
</dbReference>
<dbReference type="Proteomes" id="UP000509302">
    <property type="component" value="Chromosome"/>
</dbReference>
<organism evidence="1 2">
    <name type="scientific">Costertonia aggregata</name>
    <dbReference type="NCBI Taxonomy" id="343403"/>
    <lineage>
        <taxon>Bacteria</taxon>
        <taxon>Pseudomonadati</taxon>
        <taxon>Bacteroidota</taxon>
        <taxon>Flavobacteriia</taxon>
        <taxon>Flavobacteriales</taxon>
        <taxon>Flavobacteriaceae</taxon>
        <taxon>Costertonia</taxon>
    </lineage>
</organism>
<evidence type="ECO:0000313" key="1">
    <source>
        <dbReference type="EMBL" id="QLG43910.1"/>
    </source>
</evidence>
<accession>A0A7H9AKA8</accession>